<evidence type="ECO:0000313" key="2">
    <source>
        <dbReference type="Proteomes" id="UP000016714"/>
    </source>
</evidence>
<dbReference type="HOGENOM" id="CLU_3350003_0_0_6"/>
<protein>
    <submittedName>
        <fullName evidence="1">Uncharacterized protein</fullName>
    </submittedName>
</protein>
<dbReference type="AlphaFoldDB" id="A0A2I3CBF7"/>
<proteinExistence type="predicted"/>
<dbReference type="KEGG" id="vag:N646_1812"/>
<dbReference type="EMBL" id="CP006718">
    <property type="protein sequence ID" value="AGV17641.1"/>
    <property type="molecule type" value="Genomic_DNA"/>
</dbReference>
<evidence type="ECO:0000313" key="1">
    <source>
        <dbReference type="EMBL" id="AGV17641.1"/>
    </source>
</evidence>
<accession>A0A2I3CBF7</accession>
<gene>
    <name evidence="1" type="ORF">N646_1812</name>
</gene>
<sequence>MLTFKVESVLYAPRLSAKALKAKLFNNIDLSICVGTR</sequence>
<dbReference type="Proteomes" id="UP000016714">
    <property type="component" value="Chromosome 1"/>
</dbReference>
<name>A0A2I3CBF7_VIBAX</name>
<reference evidence="1 2" key="1">
    <citation type="journal article" date="2015" name="Genome Announc.">
        <title>Complete genome sequence of Vibrio alginolyticus ATCC 17749.</title>
        <authorList>
            <person name="Liu X.F."/>
            <person name="Cao Y."/>
            <person name="Zhang H.L."/>
            <person name="Chen Y.J."/>
            <person name="Hu C.J."/>
        </authorList>
    </citation>
    <scope>NUCLEOTIDE SEQUENCE [LARGE SCALE GENOMIC DNA]</scope>
    <source>
        <strain evidence="2">ATCC 17749 / DSM 2171 / NBRC 15630 / NCIMB 1903 / NCTC 12160 / XII-53</strain>
    </source>
</reference>
<organism evidence="1 2">
    <name type="scientific">Vibrio alginolyticus (strain ATCC 17749 / DSM 2171 / NBRC 15630 / NCIMB 1903 / NCTC 12160 / XII-53)</name>
    <dbReference type="NCBI Taxonomy" id="1219076"/>
    <lineage>
        <taxon>Bacteria</taxon>
        <taxon>Pseudomonadati</taxon>
        <taxon>Pseudomonadota</taxon>
        <taxon>Gammaproteobacteria</taxon>
        <taxon>Vibrionales</taxon>
        <taxon>Vibrionaceae</taxon>
        <taxon>Vibrio</taxon>
    </lineage>
</organism>